<sequence>MDFSDAKVPSFHSLLQSGDPFVPFSEFSIETSRDLLSGDGISWVQDRLKEGRPFVIRGFNRLESWNASIFNKDSLAALSSSEAIPIRNCQSGRDVRMRLRDLLSSAGYDRTNIVKELLYAKDLQCPSEWIRALETVLPSSLRHLGSLDLFRVLPKEVAPEVLMAYVGTRKSLCFSATVALNLLIGSEDTSSRAQYDAYMEELGKSPHTDWANVSIENLRLAKFPIYITYQEPGDLVVFPSATSHQIWNTSSLVTKVVWNIMHASSLESFFDYVQPVYQMQCHADTGRVPLIPFHALNSGLGVPETRLLLEIFQRLVDDEDIGDHQNVSIKLVDTQGAVVEKRSLATLAIAEADARRQQTGDTTRRGQKRSRVSSEDDQVKLWPQNGHARLPSARPEVIDITPSDGTPFHPPSTGSLGPKGQLRISDLVEDQNSPVEATPTPRSGIMHQPISSVSLVPQNGTTRDPSGSRNDHRHAEFPSSGSGESIAALERKLDNLRQSADVLIDLALTDSHAEVMETIRQLESEIKQRKRAKAEVLFSNLSRDFPHLADLAREEARRRGIQSE</sequence>
<dbReference type="Proteomes" id="UP001177260">
    <property type="component" value="Unassembled WGS sequence"/>
</dbReference>
<gene>
    <name evidence="1" type="ORF">N8T08_011094</name>
</gene>
<proteinExistence type="predicted"/>
<protein>
    <submittedName>
        <fullName evidence="1">Uncharacterized protein</fullName>
    </submittedName>
</protein>
<dbReference type="EMBL" id="JAOPJF010000096">
    <property type="protein sequence ID" value="KAK1139849.1"/>
    <property type="molecule type" value="Genomic_DNA"/>
</dbReference>
<keyword evidence="2" id="KW-1185">Reference proteome</keyword>
<accession>A0ACC3AQD3</accession>
<name>A0ACC3AQD3_9EURO</name>
<evidence type="ECO:0000313" key="2">
    <source>
        <dbReference type="Proteomes" id="UP001177260"/>
    </source>
</evidence>
<organism evidence="1 2">
    <name type="scientific">Aspergillus melleus</name>
    <dbReference type="NCBI Taxonomy" id="138277"/>
    <lineage>
        <taxon>Eukaryota</taxon>
        <taxon>Fungi</taxon>
        <taxon>Dikarya</taxon>
        <taxon>Ascomycota</taxon>
        <taxon>Pezizomycotina</taxon>
        <taxon>Eurotiomycetes</taxon>
        <taxon>Eurotiomycetidae</taxon>
        <taxon>Eurotiales</taxon>
        <taxon>Aspergillaceae</taxon>
        <taxon>Aspergillus</taxon>
        <taxon>Aspergillus subgen. Circumdati</taxon>
    </lineage>
</organism>
<evidence type="ECO:0000313" key="1">
    <source>
        <dbReference type="EMBL" id="KAK1139849.1"/>
    </source>
</evidence>
<reference evidence="1 2" key="1">
    <citation type="journal article" date="2023" name="ACS Omega">
        <title>Identification of the Neoaspergillic Acid Biosynthesis Gene Cluster by Establishing an In Vitro CRISPR-Ribonucleoprotein Genetic System in Aspergillus melleus.</title>
        <authorList>
            <person name="Yuan B."/>
            <person name="Grau M.F."/>
            <person name="Murata R.M."/>
            <person name="Torok T."/>
            <person name="Venkateswaran K."/>
            <person name="Stajich J.E."/>
            <person name="Wang C.C.C."/>
        </authorList>
    </citation>
    <scope>NUCLEOTIDE SEQUENCE [LARGE SCALE GENOMIC DNA]</scope>
    <source>
        <strain evidence="1 2">IMV 1140</strain>
    </source>
</reference>
<comment type="caution">
    <text evidence="1">The sequence shown here is derived from an EMBL/GenBank/DDBJ whole genome shotgun (WGS) entry which is preliminary data.</text>
</comment>